<dbReference type="CDD" id="cd14752">
    <property type="entry name" value="GH31_N"/>
    <property type="match status" value="1"/>
</dbReference>
<comment type="similarity">
    <text evidence="1 2">Belongs to the glycosyl hydrolase 31 family.</text>
</comment>
<evidence type="ECO:0000313" key="7">
    <source>
        <dbReference type="Proteomes" id="UP000198297"/>
    </source>
</evidence>
<dbReference type="Proteomes" id="UP000198297">
    <property type="component" value="Unassembled WGS sequence"/>
</dbReference>
<dbReference type="InterPro" id="IPR048395">
    <property type="entry name" value="Glyco_hydro_31_C"/>
</dbReference>
<gene>
    <name evidence="6" type="ORF">SAMN06266787_1122</name>
</gene>
<reference evidence="6 7" key="1">
    <citation type="submission" date="2017-06" db="EMBL/GenBank/DDBJ databases">
        <authorList>
            <person name="Kim H.J."/>
            <person name="Triplett B.A."/>
        </authorList>
    </citation>
    <scope>NUCLEOTIDE SEQUENCE [LARGE SCALE GENOMIC DNA]</scope>
    <source>
        <strain evidence="6 7">DSM 19316</strain>
    </source>
</reference>
<dbReference type="EMBL" id="FZNK01000012">
    <property type="protein sequence ID" value="SNR69811.1"/>
    <property type="molecule type" value="Genomic_DNA"/>
</dbReference>
<dbReference type="SUPFAM" id="SSF74650">
    <property type="entry name" value="Galactose mutarotase-like"/>
    <property type="match status" value="1"/>
</dbReference>
<feature type="domain" description="Glycosyl hydrolase family 31 C-terminal" evidence="5">
    <location>
        <begin position="596"/>
        <end position="681"/>
    </location>
</feature>
<dbReference type="RefSeq" id="WP_089309066.1">
    <property type="nucleotide sequence ID" value="NZ_FZNK01000012.1"/>
</dbReference>
<protein>
    <submittedName>
        <fullName evidence="6">Alpha-D-xyloside xylohydrolase</fullName>
    </submittedName>
</protein>
<organism evidence="6 7">
    <name type="scientific">Halorubrum ezzemoulense</name>
    <name type="common">Halorubrum chaoviator</name>
    <dbReference type="NCBI Taxonomy" id="337243"/>
    <lineage>
        <taxon>Archaea</taxon>
        <taxon>Methanobacteriati</taxon>
        <taxon>Methanobacteriota</taxon>
        <taxon>Stenosarchaea group</taxon>
        <taxon>Halobacteria</taxon>
        <taxon>Halobacteriales</taxon>
        <taxon>Haloferacaceae</taxon>
        <taxon>Halorubrum</taxon>
    </lineage>
</organism>
<dbReference type="Gene3D" id="2.60.40.1760">
    <property type="entry name" value="glycosyl hydrolase (family 31)"/>
    <property type="match status" value="1"/>
</dbReference>
<keyword evidence="2 6" id="KW-0378">Hydrolase</keyword>
<feature type="domain" description="Glycoside hydrolase family 31 N-terminal" evidence="4">
    <location>
        <begin position="48"/>
        <end position="230"/>
    </location>
</feature>
<dbReference type="InterPro" id="IPR011013">
    <property type="entry name" value="Gal_mutarotase_sf_dom"/>
</dbReference>
<dbReference type="InterPro" id="IPR025887">
    <property type="entry name" value="Glyco_hydro_31_N_dom"/>
</dbReference>
<evidence type="ECO:0000259" key="3">
    <source>
        <dbReference type="Pfam" id="PF01055"/>
    </source>
</evidence>
<evidence type="ECO:0000259" key="5">
    <source>
        <dbReference type="Pfam" id="PF21365"/>
    </source>
</evidence>
<dbReference type="InterPro" id="IPR000322">
    <property type="entry name" value="Glyco_hydro_31_TIM"/>
</dbReference>
<dbReference type="SUPFAM" id="SSF51445">
    <property type="entry name" value="(Trans)glycosidases"/>
    <property type="match status" value="1"/>
</dbReference>
<keyword evidence="2" id="KW-0326">Glycosidase</keyword>
<proteinExistence type="inferred from homology"/>
<dbReference type="GO" id="GO:0005975">
    <property type="term" value="P:carbohydrate metabolic process"/>
    <property type="evidence" value="ECO:0007669"/>
    <property type="project" value="InterPro"/>
</dbReference>
<dbReference type="Pfam" id="PF13802">
    <property type="entry name" value="Gal_mutarotas_2"/>
    <property type="match status" value="1"/>
</dbReference>
<dbReference type="Pfam" id="PF01055">
    <property type="entry name" value="Glyco_hydro_31_2nd"/>
    <property type="match status" value="1"/>
</dbReference>
<name>A0A238YGE5_HALEZ</name>
<dbReference type="CDD" id="cd06593">
    <property type="entry name" value="GH31_xylosidase_YicI"/>
    <property type="match status" value="1"/>
</dbReference>
<dbReference type="InterPro" id="IPR013780">
    <property type="entry name" value="Glyco_hydro_b"/>
</dbReference>
<evidence type="ECO:0000313" key="6">
    <source>
        <dbReference type="EMBL" id="SNR69811.1"/>
    </source>
</evidence>
<evidence type="ECO:0000256" key="1">
    <source>
        <dbReference type="ARBA" id="ARBA00007806"/>
    </source>
</evidence>
<dbReference type="GO" id="GO:0030246">
    <property type="term" value="F:carbohydrate binding"/>
    <property type="evidence" value="ECO:0007669"/>
    <property type="project" value="InterPro"/>
</dbReference>
<evidence type="ECO:0000259" key="4">
    <source>
        <dbReference type="Pfam" id="PF13802"/>
    </source>
</evidence>
<feature type="domain" description="Glycoside hydrolase family 31 TIM barrel" evidence="3">
    <location>
        <begin position="275"/>
        <end position="587"/>
    </location>
</feature>
<dbReference type="AlphaFoldDB" id="A0A238YGE5"/>
<dbReference type="Gene3D" id="2.60.40.1180">
    <property type="entry name" value="Golgi alpha-mannosidase II"/>
    <property type="match status" value="1"/>
</dbReference>
<evidence type="ECO:0000256" key="2">
    <source>
        <dbReference type="RuleBase" id="RU361185"/>
    </source>
</evidence>
<dbReference type="Gene3D" id="3.20.20.80">
    <property type="entry name" value="Glycosidases"/>
    <property type="match status" value="1"/>
</dbReference>
<dbReference type="InterPro" id="IPR017853">
    <property type="entry name" value="GH"/>
</dbReference>
<dbReference type="PANTHER" id="PTHR22762">
    <property type="entry name" value="ALPHA-GLUCOSIDASE"/>
    <property type="match status" value="1"/>
</dbReference>
<dbReference type="PANTHER" id="PTHR22762:SF144">
    <property type="entry name" value="ALPHA-XYLOSIDASE"/>
    <property type="match status" value="1"/>
</dbReference>
<dbReference type="SUPFAM" id="SSF51011">
    <property type="entry name" value="Glycosyl hydrolase domain"/>
    <property type="match status" value="1"/>
</dbReference>
<dbReference type="Pfam" id="PF21365">
    <property type="entry name" value="Glyco_hydro_31_3rd"/>
    <property type="match status" value="1"/>
</dbReference>
<sequence>MPFTVIDGVDSVEQTTRGVVVECQLIRYELPQTRQREHLREAVERTVPIEISFLRPDVFQFELTATPETPTSGSEHVDADAITTDVDLTVTREDGEIFLETAALTVRIGTDPWSFSVIDGTGRTVFKEHRPLAAKKNDPEVWPLGFEEAQTSEWLYSVEKTGIGFDIRPDEHYYGLGEQFTALDKRGQATEAWVSQPHSTDNDRSYKNVPFYLSSYGYGLFVDTDTKTEFSFGGGTQSAVSGEITAHSDTLRFLFVSGPDFEEILKTYTAVTGRPSVPPKWSFGLWASRYSYETQADVEQVTRRLREAEIPCDGIHLDISWMREGCISDLEWDRAAFPDPEELIDTLHERGYRLMLIEEPYLTAGSEAFQTALENGYLVSDSSGQPYLLDRLVVSKHRGGILDFTNPAAVEWWQQKHRDLLEMGVDGFWTDFGEYLPDDAILSNGTSGSQTRNRYPDLYQQTVADAMTAHGRTPLLWSRAGWMGTQRMPVHWGGDSDTTFSSLAATLRGGLSLALSGYGFWSHDIGGFSGTPSSELYIRWAQFGLLSSHARFHGTTPREPWEFGGEALAIFRKFARLRYRLLPYLYTHAVITSRTGLPMMRPLVLHYADDPATRTIETQYLLGRDLLVAPVLTAEGSVEVYLPDGEWIDFWSDTRYEGRQTLQLDVPLEEVPLFVRAGSIIPSREATQTVQPGPPEQLVLTARLSNGEASGRYYNESTETMTAVTVSADSAVELTVDGQLPNSTVIVTGVQTTPTNVRITDITDDTETVLNADAWSHDGDTLTIEIGPIPR</sequence>
<dbReference type="GO" id="GO:0004553">
    <property type="term" value="F:hydrolase activity, hydrolyzing O-glycosyl compounds"/>
    <property type="evidence" value="ECO:0007669"/>
    <property type="project" value="InterPro"/>
</dbReference>
<accession>A0A238YGE5</accession>